<evidence type="ECO:0000259" key="2">
    <source>
        <dbReference type="SMART" id="SM00128"/>
    </source>
</evidence>
<keyword evidence="4" id="KW-1185">Reference proteome</keyword>
<dbReference type="GO" id="GO:0046856">
    <property type="term" value="P:phosphatidylinositol dephosphorylation"/>
    <property type="evidence" value="ECO:0007669"/>
    <property type="project" value="InterPro"/>
</dbReference>
<dbReference type="InterPro" id="IPR036322">
    <property type="entry name" value="WD40_repeat_dom_sf"/>
</dbReference>
<dbReference type="FunFam" id="3.60.10.10:FF:000036">
    <property type="entry name" value="Inositol polyphosphate phosphatase, putative"/>
    <property type="match status" value="1"/>
</dbReference>
<feature type="compositionally biased region" description="Polar residues" evidence="1">
    <location>
        <begin position="99"/>
        <end position="125"/>
    </location>
</feature>
<dbReference type="InterPro" id="IPR036691">
    <property type="entry name" value="Endo/exonu/phosph_ase_sf"/>
</dbReference>
<feature type="compositionally biased region" description="Basic and acidic residues" evidence="1">
    <location>
        <begin position="418"/>
        <end position="429"/>
    </location>
</feature>
<sequence length="1214" mass="133852">MGAPADDGPDGSSIRPVSSLLARFENMNQSNPLPPPQNTPSRPISPAPKPDRLRSFKPNQDAQSTPSMSSALAATGALKVSAAIPIPRPPQSRMRSPQNSLRASESSSMPHAFSRPQSASSSILTASDMPPPPAVKVQPPQSPPEAPADSLSVGGRSPFLDPVLASSPEFSVGSPTPMKLPSRPITPVHLPSSPRSSRQSFSRPPSPPPPRRSGDLRREGRQPPAPPAPRLDRSKNAAQGSTKTHGMPQSNESRKPYLTEEVSPFNSPPTSPEKEASDDHPPRLPTRPKKGTAGHEGPEKPMAPLNRFEPPPSHHQSLARRAERDLGLNGPSHSALHQSIVGDERVNQAPKRSASDLVSHVYNADNTAPPPKPPRPAQRGASQTLALSASGSSRRLSQSSSAHAFPASSSRNHGALKPADRVLGEDDHPNNIPPPSKNRQVPRSISPETPAGSAEPVDHITTFPDVSNVNRRPPHVKKGASEIITRYDPRIFDVCGKMVCTSGQLTRTWDLADGEQVMSLSHTEGVKATSVIFRPAADPDHEGQYVWIGTNLGELMEVEVATQRIGEVRTGVHSKAEIIKLHRHFNEIWSLDEGGTLNLWPAGADGLPSLAGRPITQVPKLPRGHTVSLVIGDELWYATGKLIRVFEPSIDGARPFQVLVRPLSADGCADVSAGTLLASSPGHVFFGHLDGKVSIFSTRDYTCLKVLNISSWKINGMAGVGHDVWAAFNTGKICVYDTSSEPWIVKKEWQAHDHSVFKLAMDPSSAYQMDRLQVLSLGADNKIKIWDGMLQDTWLEDDVKSKDIDYCEFEQIKAMVFTWNAGATTPHSLRYSDGDATFFRDLVQSSGSPDILVFGFQELVDLEDKTATAKRLFKSKKKEGSDQDRMSHQYRDWRDFLLKTLDDYMPSNDLYHLLQSSPLVGLFTCVFVKSTIRDRIRNLHAAEIKRGMGGLHGNKGAIVVRFKVDDTSLCFVNCHLAAGQSQANSRHNDIAAILEAGIFPTERDSDIRLDTFTGGGDGSMILDHELCVLNGDLNYRIDTMSRDTVVKAVQQDQLSKLLERDQLLVARRRNPAFRLRSFEELPITFAPTYKYDVGKDTYDTSEKRRSPAWCDRLLYRGRNRVRQLDYRRHEVRVSDHRPVTGSFVMWVKKVDARSRARAWMESQDRFEDVQTQVIANEKLAYLVGFCGYDEATSHRLMQERSSQRRVNRSPSRGH</sequence>
<name>A0A168EC51_9HYPO</name>
<dbReference type="SMART" id="SM00128">
    <property type="entry name" value="IPPc"/>
    <property type="match status" value="1"/>
</dbReference>
<feature type="region of interest" description="Disordered" evidence="1">
    <location>
        <begin position="1"/>
        <end position="474"/>
    </location>
</feature>
<comment type="caution">
    <text evidence="3">The sequence shown here is derived from an EMBL/GenBank/DDBJ whole genome shotgun (WGS) entry which is preliminary data.</text>
</comment>
<dbReference type="OrthoDB" id="2248459at2759"/>
<evidence type="ECO:0000256" key="1">
    <source>
        <dbReference type="SAM" id="MobiDB-lite"/>
    </source>
</evidence>
<feature type="compositionally biased region" description="Polar residues" evidence="1">
    <location>
        <begin position="437"/>
        <end position="447"/>
    </location>
</feature>
<feature type="compositionally biased region" description="Pro residues" evidence="1">
    <location>
        <begin position="129"/>
        <end position="146"/>
    </location>
</feature>
<proteinExistence type="predicted"/>
<dbReference type="GO" id="GO:0004439">
    <property type="term" value="F:phosphatidylinositol-4,5-bisphosphate 5-phosphatase activity"/>
    <property type="evidence" value="ECO:0007669"/>
    <property type="project" value="TreeGrafter"/>
</dbReference>
<dbReference type="InterPro" id="IPR000300">
    <property type="entry name" value="IPPc"/>
</dbReference>
<dbReference type="InterPro" id="IPR015943">
    <property type="entry name" value="WD40/YVTN_repeat-like_dom_sf"/>
</dbReference>
<feature type="compositionally biased region" description="Polar residues" evidence="1">
    <location>
        <begin position="57"/>
        <end position="72"/>
    </location>
</feature>
<dbReference type="Proteomes" id="UP000078544">
    <property type="component" value="Unassembled WGS sequence"/>
</dbReference>
<feature type="compositionally biased region" description="Basic and acidic residues" evidence="1">
    <location>
        <begin position="272"/>
        <end position="282"/>
    </location>
</feature>
<accession>A0A168EC51</accession>
<dbReference type="AlphaFoldDB" id="A0A168EC51"/>
<feature type="compositionally biased region" description="Low complexity" evidence="1">
    <location>
        <begin position="191"/>
        <end position="203"/>
    </location>
</feature>
<dbReference type="InterPro" id="IPR046985">
    <property type="entry name" value="IP5"/>
</dbReference>
<dbReference type="SUPFAM" id="SSF56219">
    <property type="entry name" value="DNase I-like"/>
    <property type="match status" value="1"/>
</dbReference>
<dbReference type="PANTHER" id="PTHR11200">
    <property type="entry name" value="INOSITOL 5-PHOSPHATASE"/>
    <property type="match status" value="1"/>
</dbReference>
<feature type="compositionally biased region" description="Basic and acidic residues" evidence="1">
    <location>
        <begin position="212"/>
        <end position="221"/>
    </location>
</feature>
<dbReference type="SUPFAM" id="SSF50978">
    <property type="entry name" value="WD40 repeat-like"/>
    <property type="match status" value="1"/>
</dbReference>
<dbReference type="EMBL" id="AZGY01000005">
    <property type="protein sequence ID" value="KZZ98648.1"/>
    <property type="molecule type" value="Genomic_DNA"/>
</dbReference>
<feature type="compositionally biased region" description="Polar residues" evidence="1">
    <location>
        <begin position="236"/>
        <end position="251"/>
    </location>
</feature>
<dbReference type="Pfam" id="PF22669">
    <property type="entry name" value="Exo_endo_phos2"/>
    <property type="match status" value="1"/>
</dbReference>
<dbReference type="Gene3D" id="3.60.10.10">
    <property type="entry name" value="Endonuclease/exonuclease/phosphatase"/>
    <property type="match status" value="1"/>
</dbReference>
<feature type="compositionally biased region" description="Low complexity" evidence="1">
    <location>
        <begin position="385"/>
        <end position="410"/>
    </location>
</feature>
<feature type="domain" description="Inositol polyphosphate-related phosphatase" evidence="2">
    <location>
        <begin position="810"/>
        <end position="1151"/>
    </location>
</feature>
<dbReference type="PANTHER" id="PTHR11200:SF240">
    <property type="entry name" value="INOSITOL POLYPHOSPHATE 5-PHOSPHATASE C9G1.10C-RELATED"/>
    <property type="match status" value="1"/>
</dbReference>
<evidence type="ECO:0000313" key="4">
    <source>
        <dbReference type="Proteomes" id="UP000078544"/>
    </source>
</evidence>
<dbReference type="Gene3D" id="2.130.10.10">
    <property type="entry name" value="YVTN repeat-like/Quinoprotein amine dehydrogenase"/>
    <property type="match status" value="1"/>
</dbReference>
<dbReference type="STRING" id="1081109.A0A168EC51"/>
<reference evidence="3 4" key="1">
    <citation type="journal article" date="2016" name="Genome Biol. Evol.">
        <title>Divergent and convergent evolution of fungal pathogenicity.</title>
        <authorList>
            <person name="Shang Y."/>
            <person name="Xiao G."/>
            <person name="Zheng P."/>
            <person name="Cen K."/>
            <person name="Zhan S."/>
            <person name="Wang C."/>
        </authorList>
    </citation>
    <scope>NUCLEOTIDE SEQUENCE [LARGE SCALE GENOMIC DNA]</scope>
    <source>
        <strain evidence="3 4">RCEF 2490</strain>
    </source>
</reference>
<evidence type="ECO:0000313" key="3">
    <source>
        <dbReference type="EMBL" id="KZZ98648.1"/>
    </source>
</evidence>
<gene>
    <name evidence="3" type="ORF">AAL_03166</name>
</gene>
<organism evidence="3 4">
    <name type="scientific">Moelleriella libera RCEF 2490</name>
    <dbReference type="NCBI Taxonomy" id="1081109"/>
    <lineage>
        <taxon>Eukaryota</taxon>
        <taxon>Fungi</taxon>
        <taxon>Dikarya</taxon>
        <taxon>Ascomycota</taxon>
        <taxon>Pezizomycotina</taxon>
        <taxon>Sordariomycetes</taxon>
        <taxon>Hypocreomycetidae</taxon>
        <taxon>Hypocreales</taxon>
        <taxon>Clavicipitaceae</taxon>
        <taxon>Moelleriella</taxon>
    </lineage>
</organism>
<protein>
    <submittedName>
        <fullName evidence="3">Inositol polyphosphate-related phosphatase</fullName>
    </submittedName>
</protein>
<feature type="compositionally biased region" description="Pro residues" evidence="1">
    <location>
        <begin position="32"/>
        <end position="48"/>
    </location>
</feature>